<dbReference type="EMBL" id="QSQQ01000005">
    <property type="protein sequence ID" value="RGK49155.1"/>
    <property type="molecule type" value="Genomic_DNA"/>
</dbReference>
<reference evidence="1 2" key="1">
    <citation type="submission" date="2018-08" db="EMBL/GenBank/DDBJ databases">
        <title>A genome reference for cultivated species of the human gut microbiota.</title>
        <authorList>
            <person name="Zou Y."/>
            <person name="Xue W."/>
            <person name="Luo G."/>
        </authorList>
    </citation>
    <scope>NUCLEOTIDE SEQUENCE [LARGE SCALE GENOMIC DNA]</scope>
    <source>
        <strain evidence="1 2">TF11-11</strain>
    </source>
</reference>
<proteinExistence type="predicted"/>
<evidence type="ECO:0000313" key="2">
    <source>
        <dbReference type="Proteomes" id="UP000261208"/>
    </source>
</evidence>
<dbReference type="Proteomes" id="UP000261208">
    <property type="component" value="Unassembled WGS sequence"/>
</dbReference>
<dbReference type="AlphaFoldDB" id="A0A3E4MHQ5"/>
<sequence length="163" mass="19217">MKKETKESLYSLLDLMDLLGNIDFLKIDIDKTNRIRKDVLDVIGDKSEMEILDTTSQDLLGVLPMILLDNKKFVSVKEILNFAEKCLNIDVKPYWLRRSRAEVVGIIINEVYNQSPEQFNKFLKTWNEFNNKNNINEVNENATESKGFIEAWFHFFDEYKEKN</sequence>
<evidence type="ECO:0000313" key="1">
    <source>
        <dbReference type="EMBL" id="RGK49155.1"/>
    </source>
</evidence>
<accession>A0A3E4MHQ5</accession>
<name>A0A3E4MHQ5_9FIRM</name>
<dbReference type="RefSeq" id="WP_117649500.1">
    <property type="nucleotide sequence ID" value="NZ_QSQQ01000005.1"/>
</dbReference>
<organism evidence="1 2">
    <name type="scientific">Dorea formicigenerans</name>
    <dbReference type="NCBI Taxonomy" id="39486"/>
    <lineage>
        <taxon>Bacteria</taxon>
        <taxon>Bacillati</taxon>
        <taxon>Bacillota</taxon>
        <taxon>Clostridia</taxon>
        <taxon>Lachnospirales</taxon>
        <taxon>Lachnospiraceae</taxon>
        <taxon>Dorea</taxon>
    </lineage>
</organism>
<gene>
    <name evidence="1" type="ORF">DXD10_05490</name>
</gene>
<comment type="caution">
    <text evidence="1">The sequence shown here is derived from an EMBL/GenBank/DDBJ whole genome shotgun (WGS) entry which is preliminary data.</text>
</comment>
<protein>
    <submittedName>
        <fullName evidence="1">Uncharacterized protein</fullName>
    </submittedName>
</protein>